<evidence type="ECO:0000256" key="9">
    <source>
        <dbReference type="ARBA" id="ARBA00024680"/>
    </source>
</evidence>
<keyword evidence="7" id="KW-0906">Nuclear pore complex</keyword>
<dbReference type="InterPro" id="IPR012476">
    <property type="entry name" value="GLE1"/>
</dbReference>
<dbReference type="EMBL" id="CABPRJ010002406">
    <property type="protein sequence ID" value="VVC45603.1"/>
    <property type="molecule type" value="Genomic_DNA"/>
</dbReference>
<evidence type="ECO:0000313" key="13">
    <source>
        <dbReference type="EMBL" id="VVC45603.1"/>
    </source>
</evidence>
<evidence type="ECO:0000256" key="7">
    <source>
        <dbReference type="ARBA" id="ARBA00023132"/>
    </source>
</evidence>
<keyword evidence="3" id="KW-0813">Transport</keyword>
<dbReference type="AlphaFoldDB" id="A0A5E4NTA3"/>
<dbReference type="GO" id="GO:0005737">
    <property type="term" value="C:cytoplasm"/>
    <property type="evidence" value="ECO:0007669"/>
    <property type="project" value="TreeGrafter"/>
</dbReference>
<name>A0A5E4NTA3_9HEMI</name>
<dbReference type="PANTHER" id="PTHR12960:SF0">
    <property type="entry name" value="MRNA EXPORT FACTOR GLE1"/>
    <property type="match status" value="1"/>
</dbReference>
<dbReference type="GO" id="GO:0000822">
    <property type="term" value="F:inositol hexakisphosphate binding"/>
    <property type="evidence" value="ECO:0007669"/>
    <property type="project" value="TreeGrafter"/>
</dbReference>
<dbReference type="PANTHER" id="PTHR12960">
    <property type="entry name" value="GLE-1-RELATED"/>
    <property type="match status" value="1"/>
</dbReference>
<dbReference type="InterPro" id="IPR038506">
    <property type="entry name" value="GLE1-like_sf"/>
</dbReference>
<evidence type="ECO:0000256" key="2">
    <source>
        <dbReference type="ARBA" id="ARBA00011056"/>
    </source>
</evidence>
<keyword evidence="5" id="KW-0653">Protein transport</keyword>
<evidence type="ECO:0000256" key="11">
    <source>
        <dbReference type="ARBA" id="ARBA00029983"/>
    </source>
</evidence>
<evidence type="ECO:0000256" key="12">
    <source>
        <dbReference type="ARBA" id="ARBA00030897"/>
    </source>
</evidence>
<dbReference type="Gene3D" id="1.25.40.510">
    <property type="entry name" value="GLE1-like"/>
    <property type="match status" value="1"/>
</dbReference>
<comment type="subcellular location">
    <subcellularLocation>
        <location evidence="1">Nucleus</location>
        <location evidence="1">Nuclear pore complex</location>
    </subcellularLocation>
</comment>
<protein>
    <recommendedName>
        <fullName evidence="10">mRNA export factor GLE1</fullName>
    </recommendedName>
    <alternativeName>
        <fullName evidence="12">GLE1 RNA export mediator</fullName>
    </alternativeName>
    <alternativeName>
        <fullName evidence="11">Nucleoporin GLE1</fullName>
    </alternativeName>
</protein>
<keyword evidence="6" id="KW-0811">Translocation</keyword>
<dbReference type="GO" id="GO:0044614">
    <property type="term" value="C:nuclear pore cytoplasmic filaments"/>
    <property type="evidence" value="ECO:0007669"/>
    <property type="project" value="TreeGrafter"/>
</dbReference>
<dbReference type="Proteomes" id="UP000325440">
    <property type="component" value="Unassembled WGS sequence"/>
</dbReference>
<organism evidence="13 14">
    <name type="scientific">Cinara cedri</name>
    <dbReference type="NCBI Taxonomy" id="506608"/>
    <lineage>
        <taxon>Eukaryota</taxon>
        <taxon>Metazoa</taxon>
        <taxon>Ecdysozoa</taxon>
        <taxon>Arthropoda</taxon>
        <taxon>Hexapoda</taxon>
        <taxon>Insecta</taxon>
        <taxon>Pterygota</taxon>
        <taxon>Neoptera</taxon>
        <taxon>Paraneoptera</taxon>
        <taxon>Hemiptera</taxon>
        <taxon>Sternorrhyncha</taxon>
        <taxon>Aphidomorpha</taxon>
        <taxon>Aphidoidea</taxon>
        <taxon>Aphididae</taxon>
        <taxon>Lachninae</taxon>
        <taxon>Cinara</taxon>
    </lineage>
</organism>
<keyword evidence="8" id="KW-0539">Nucleus</keyword>
<dbReference type="GO" id="GO:0005543">
    <property type="term" value="F:phospholipid binding"/>
    <property type="evidence" value="ECO:0007669"/>
    <property type="project" value="TreeGrafter"/>
</dbReference>
<evidence type="ECO:0000256" key="4">
    <source>
        <dbReference type="ARBA" id="ARBA00022816"/>
    </source>
</evidence>
<evidence type="ECO:0000313" key="14">
    <source>
        <dbReference type="Proteomes" id="UP000325440"/>
    </source>
</evidence>
<keyword evidence="4" id="KW-0509">mRNA transport</keyword>
<keyword evidence="14" id="KW-1185">Reference proteome</keyword>
<evidence type="ECO:0000256" key="8">
    <source>
        <dbReference type="ARBA" id="ARBA00023242"/>
    </source>
</evidence>
<reference evidence="13 14" key="1">
    <citation type="submission" date="2019-08" db="EMBL/GenBank/DDBJ databases">
        <authorList>
            <person name="Alioto T."/>
            <person name="Alioto T."/>
            <person name="Gomez Garrido J."/>
        </authorList>
    </citation>
    <scope>NUCLEOTIDE SEQUENCE [LARGE SCALE GENOMIC DNA]</scope>
</reference>
<evidence type="ECO:0000256" key="6">
    <source>
        <dbReference type="ARBA" id="ARBA00023010"/>
    </source>
</evidence>
<dbReference type="GO" id="GO:0016973">
    <property type="term" value="P:poly(A)+ mRNA export from nucleus"/>
    <property type="evidence" value="ECO:0007669"/>
    <property type="project" value="InterPro"/>
</dbReference>
<accession>A0A5E4NTA3</accession>
<comment type="function">
    <text evidence="9">Required for the export of mRNAs containing poly(A) tails from the nucleus into the cytoplasm. May be involved in the terminal step of the mRNA transport through the nuclear pore complex (NPC).</text>
</comment>
<comment type="similarity">
    <text evidence="2">Belongs to the GLE1 family.</text>
</comment>
<proteinExistence type="inferred from homology"/>
<dbReference type="GO" id="GO:0031369">
    <property type="term" value="F:translation initiation factor binding"/>
    <property type="evidence" value="ECO:0007669"/>
    <property type="project" value="TreeGrafter"/>
</dbReference>
<evidence type="ECO:0000256" key="3">
    <source>
        <dbReference type="ARBA" id="ARBA00022448"/>
    </source>
</evidence>
<dbReference type="OrthoDB" id="420884at2759"/>
<dbReference type="Pfam" id="PF07817">
    <property type="entry name" value="GLE1"/>
    <property type="match status" value="1"/>
</dbReference>
<evidence type="ECO:0000256" key="1">
    <source>
        <dbReference type="ARBA" id="ARBA00004567"/>
    </source>
</evidence>
<evidence type="ECO:0000256" key="5">
    <source>
        <dbReference type="ARBA" id="ARBA00022927"/>
    </source>
</evidence>
<evidence type="ECO:0000256" key="10">
    <source>
        <dbReference type="ARBA" id="ARBA00026227"/>
    </source>
</evidence>
<sequence length="554" mass="64326">MTKQETQLTNNQLRNQSLFHTNLNRIHNDLQRVNEYYIPKYDHQVNNGQQSNIENIGHKVPKFLENQKKKPPINFYIELYRITMNEIELTRKTQVQQILNKKVNVWEQKRKDCTIGALSNLSMKSIHPTINEPKKYESDDMTTKLIGINNDKKENNSEIENFTFKINVNRELNSDLKNNYPNINNKLNNIKTELTISPFNINESLSTFKFKMCTHTTSTDISNFSFKNDYNKCKEIKLITTYKFEDEYRHILENHLAIQKYLRKYEDLYFLFLGDDNLKNLRQELIKAINTPVNSISSASSWHMRDKFDKLHALLMCKTVTTGNSSVSVNSHPHALTFCKDTLAKKIIKIGEHVVSVKTGTAFDVASIVVELWQMYPDFGILLYARFKQNCPCLIPHNATRTIGESDEKYYKSLGYSYTDGVVEKQDKYVIRMTGIIRLFASIIVTKTKSGKALGIAQAWIIITATLNLVPQLDITAILLHEMLVITGYHLKKAYSRQFMKIIQYIDTNYMKKIDEVTPIDCVGPVQRLRTLISKIIELGYVNKPKGILPYNFW</sequence>
<gene>
    <name evidence="13" type="ORF">CINCED_3A001112</name>
</gene>
<dbReference type="GO" id="GO:0015031">
    <property type="term" value="P:protein transport"/>
    <property type="evidence" value="ECO:0007669"/>
    <property type="project" value="UniProtKB-KW"/>
</dbReference>